<dbReference type="InterPro" id="IPR036249">
    <property type="entry name" value="Thioredoxin-like_sf"/>
</dbReference>
<keyword evidence="6" id="KW-0444">Lipid biosynthesis</keyword>
<dbReference type="InterPro" id="IPR034334">
    <property type="entry name" value="PGES2"/>
</dbReference>
<dbReference type="InterPro" id="IPR011767">
    <property type="entry name" value="GLR_AS"/>
</dbReference>
<evidence type="ECO:0000256" key="14">
    <source>
        <dbReference type="ARBA" id="ARBA00023235"/>
    </source>
</evidence>
<comment type="similarity">
    <text evidence="2">Belongs to the GST superfamily.</text>
</comment>
<dbReference type="Gene3D" id="1.20.1050.10">
    <property type="match status" value="1"/>
</dbReference>
<dbReference type="InterPro" id="IPR034335">
    <property type="entry name" value="PGES2_C"/>
</dbReference>
<dbReference type="EC" id="5.3.99.3" evidence="3"/>
<evidence type="ECO:0000256" key="8">
    <source>
        <dbReference type="ARBA" id="ARBA00022692"/>
    </source>
</evidence>
<keyword evidence="8" id="KW-0812">Transmembrane</keyword>
<dbReference type="PANTHER" id="PTHR12782">
    <property type="entry name" value="MICROSOMAL PROSTAGLANDIN E SYNTHASE-2"/>
    <property type="match status" value="1"/>
</dbReference>
<keyword evidence="10" id="KW-1133">Transmembrane helix</keyword>
<sequence>MRGRELVVLRKAAAVAQGCVRALDGSLRQPPPSKMLSYCRPGIRSLSTGYGAEIWRSDDSGKGYEGESRRSLWNSRSRSMTLVAAGAFSLSFAASMMSVASAKERVDDKYAPREVVLYQYDACPFCNKVKAFLDYHDIPYKVVEVNPLGKKEIKWSEYKKVPVLVVDGEQLNDSTEIISTLQRRIYGDSMDATSSDLESDEEEKWRRWVDNHLVHLLSPNIYRTPKEALEAFDYLTTNGNFSTMERMTGKYVGAAAMFFIGKRLKKRHNITDERTSLYEAAEEWVKALDNRTFMGGSKPNLADLAVFGVLRPIRHLQTGEDMIAFTHIGQWYSNMEEAVGPSSRLRDEPLLTTLDKPMNV</sequence>
<accession>A0ABP0V1Z6</accession>
<evidence type="ECO:0000256" key="13">
    <source>
        <dbReference type="ARBA" id="ARBA00023160"/>
    </source>
</evidence>
<comment type="subcellular location">
    <subcellularLocation>
        <location evidence="18">Endomembrane system</location>
        <topology evidence="18">Single-pass membrane protein</topology>
    </subcellularLocation>
</comment>
<reference evidence="20" key="1">
    <citation type="submission" date="2024-02" db="EMBL/GenBank/DDBJ databases">
        <authorList>
            <consortium name="ELIXIR-Norway"/>
            <consortium name="Elixir Norway"/>
        </authorList>
    </citation>
    <scope>NUCLEOTIDE SEQUENCE</scope>
</reference>
<keyword evidence="9" id="KW-0276">Fatty acid metabolism</keyword>
<evidence type="ECO:0000256" key="1">
    <source>
        <dbReference type="ARBA" id="ARBA00004702"/>
    </source>
</evidence>
<dbReference type="SUPFAM" id="SSF47616">
    <property type="entry name" value="GST C-terminal domain-like"/>
    <property type="match status" value="1"/>
</dbReference>
<comment type="pathway">
    <text evidence="1">Lipid metabolism; prostaglandin biosynthesis.</text>
</comment>
<evidence type="ECO:0000256" key="17">
    <source>
        <dbReference type="ARBA" id="ARBA00031041"/>
    </source>
</evidence>
<dbReference type="PROSITE" id="PS50404">
    <property type="entry name" value="GST_NTER"/>
    <property type="match status" value="1"/>
</dbReference>
<evidence type="ECO:0000256" key="6">
    <source>
        <dbReference type="ARBA" id="ARBA00022516"/>
    </source>
</evidence>
<dbReference type="CDD" id="cd03197">
    <property type="entry name" value="GST_C_mPGES2"/>
    <property type="match status" value="1"/>
</dbReference>
<dbReference type="InterPro" id="IPR004046">
    <property type="entry name" value="GST_C"/>
</dbReference>
<keyword evidence="11" id="KW-0443">Lipid metabolism</keyword>
<evidence type="ECO:0000256" key="11">
    <source>
        <dbReference type="ARBA" id="ARBA00023098"/>
    </source>
</evidence>
<evidence type="ECO:0000256" key="15">
    <source>
        <dbReference type="ARBA" id="ARBA00023930"/>
    </source>
</evidence>
<evidence type="ECO:0000256" key="18">
    <source>
        <dbReference type="ARBA" id="ARBA00037847"/>
    </source>
</evidence>
<evidence type="ECO:0000313" key="21">
    <source>
        <dbReference type="Proteomes" id="UP001497512"/>
    </source>
</evidence>
<keyword evidence="12" id="KW-0472">Membrane</keyword>
<evidence type="ECO:0000256" key="12">
    <source>
        <dbReference type="ARBA" id="ARBA00023136"/>
    </source>
</evidence>
<evidence type="ECO:0000256" key="10">
    <source>
        <dbReference type="ARBA" id="ARBA00022989"/>
    </source>
</evidence>
<evidence type="ECO:0000256" key="2">
    <source>
        <dbReference type="ARBA" id="ARBA00007409"/>
    </source>
</evidence>
<evidence type="ECO:0000256" key="3">
    <source>
        <dbReference type="ARBA" id="ARBA00012203"/>
    </source>
</evidence>
<evidence type="ECO:0000256" key="9">
    <source>
        <dbReference type="ARBA" id="ARBA00022832"/>
    </source>
</evidence>
<organism evidence="20 21">
    <name type="scientific">Sphagnum troendelagicum</name>
    <dbReference type="NCBI Taxonomy" id="128251"/>
    <lineage>
        <taxon>Eukaryota</taxon>
        <taxon>Viridiplantae</taxon>
        <taxon>Streptophyta</taxon>
        <taxon>Embryophyta</taxon>
        <taxon>Bryophyta</taxon>
        <taxon>Sphagnophytina</taxon>
        <taxon>Sphagnopsida</taxon>
        <taxon>Sphagnales</taxon>
        <taxon>Sphagnaceae</taxon>
        <taxon>Sphagnum</taxon>
    </lineage>
</organism>
<evidence type="ECO:0000256" key="4">
    <source>
        <dbReference type="ARBA" id="ARBA00019474"/>
    </source>
</evidence>
<gene>
    <name evidence="20" type="ORF">CSSPTR1EN2_LOCUS22518</name>
</gene>
<evidence type="ECO:0000313" key="20">
    <source>
        <dbReference type="EMBL" id="CAK9235040.1"/>
    </source>
</evidence>
<evidence type="ECO:0000259" key="19">
    <source>
        <dbReference type="PROSITE" id="PS50404"/>
    </source>
</evidence>
<dbReference type="InterPro" id="IPR036282">
    <property type="entry name" value="Glutathione-S-Trfase_C_sf"/>
</dbReference>
<dbReference type="Gene3D" id="3.40.30.10">
    <property type="entry name" value="Glutaredoxin"/>
    <property type="match status" value="1"/>
</dbReference>
<dbReference type="PANTHER" id="PTHR12782:SF5">
    <property type="entry name" value="PROSTAGLANDIN E SYNTHASE 2"/>
    <property type="match status" value="1"/>
</dbReference>
<keyword evidence="7" id="KW-0643">Prostaglandin biosynthesis</keyword>
<dbReference type="Proteomes" id="UP001497512">
    <property type="component" value="Chromosome 8"/>
</dbReference>
<dbReference type="InterPro" id="IPR004045">
    <property type="entry name" value="Glutathione_S-Trfase_N"/>
</dbReference>
<dbReference type="SFLD" id="SFLDG01203">
    <property type="entry name" value="Prostaglandin_E_synthase_like1"/>
    <property type="match status" value="1"/>
</dbReference>
<keyword evidence="5" id="KW-0644">Prostaglandin metabolism</keyword>
<name>A0ABP0V1Z6_9BRYO</name>
<keyword evidence="14" id="KW-0413">Isomerase</keyword>
<dbReference type="PROSITE" id="PS51354">
    <property type="entry name" value="GLUTAREDOXIN_2"/>
    <property type="match status" value="1"/>
</dbReference>
<dbReference type="Pfam" id="PF00043">
    <property type="entry name" value="GST_C"/>
    <property type="match status" value="1"/>
</dbReference>
<evidence type="ECO:0000256" key="16">
    <source>
        <dbReference type="ARBA" id="ARBA00023931"/>
    </source>
</evidence>
<dbReference type="SUPFAM" id="SSF52833">
    <property type="entry name" value="Thioredoxin-like"/>
    <property type="match status" value="1"/>
</dbReference>
<evidence type="ECO:0000256" key="5">
    <source>
        <dbReference type="ARBA" id="ARBA00022501"/>
    </source>
</evidence>
<protein>
    <recommendedName>
        <fullName evidence="4">Prostaglandin E synthase 2</fullName>
        <ecNumber evidence="3">5.3.99.3</ecNumber>
    </recommendedName>
    <alternativeName>
        <fullName evidence="17">Microsomal prostaglandin E synthase 2</fullName>
    </alternativeName>
</protein>
<proteinExistence type="inferred from homology"/>
<dbReference type="InterPro" id="IPR040079">
    <property type="entry name" value="Glutathione_S-Trfase"/>
</dbReference>
<dbReference type="PROSITE" id="PS00195">
    <property type="entry name" value="GLUTAREDOXIN_1"/>
    <property type="match status" value="1"/>
</dbReference>
<dbReference type="Pfam" id="PF13417">
    <property type="entry name" value="GST_N_3"/>
    <property type="match status" value="1"/>
</dbReference>
<keyword evidence="21" id="KW-1185">Reference proteome</keyword>
<dbReference type="SFLD" id="SFLDS00019">
    <property type="entry name" value="Glutathione_Transferase_(cytos"/>
    <property type="match status" value="1"/>
</dbReference>
<comment type="catalytic activity">
    <reaction evidence="15">
        <text>prostaglandin H2 = (12S)-hydroxy-(5Z,8E,10E)-heptadecatrienoate + malonaldehyde</text>
        <dbReference type="Rhea" id="RHEA:48644"/>
        <dbReference type="ChEBI" id="CHEBI:57405"/>
        <dbReference type="ChEBI" id="CHEBI:90694"/>
        <dbReference type="ChEBI" id="CHEBI:566274"/>
    </reaction>
    <physiologicalReaction direction="left-to-right" evidence="15">
        <dbReference type="Rhea" id="RHEA:48645"/>
    </physiologicalReaction>
</comment>
<dbReference type="SFLD" id="SFLDG01182">
    <property type="entry name" value="Prostaglandin_E_synthase_like"/>
    <property type="match status" value="1"/>
</dbReference>
<feature type="domain" description="GST N-terminal" evidence="19">
    <location>
        <begin position="113"/>
        <end position="189"/>
    </location>
</feature>
<evidence type="ECO:0000256" key="7">
    <source>
        <dbReference type="ARBA" id="ARBA00022585"/>
    </source>
</evidence>
<comment type="catalytic activity">
    <reaction evidence="16">
        <text>prostaglandin H2 = prostaglandin E2</text>
        <dbReference type="Rhea" id="RHEA:12893"/>
        <dbReference type="ChEBI" id="CHEBI:57405"/>
        <dbReference type="ChEBI" id="CHEBI:606564"/>
        <dbReference type="EC" id="5.3.99.3"/>
    </reaction>
    <physiologicalReaction direction="left-to-right" evidence="16">
        <dbReference type="Rhea" id="RHEA:12894"/>
    </physiologicalReaction>
</comment>
<keyword evidence="13" id="KW-0275">Fatty acid biosynthesis</keyword>
<dbReference type="EMBL" id="OZ019900">
    <property type="protein sequence ID" value="CAK9235040.1"/>
    <property type="molecule type" value="Genomic_DNA"/>
</dbReference>